<name>A0ABR1BBD7_POLSC</name>
<accession>A0ABR1BBD7</accession>
<protein>
    <submittedName>
        <fullName evidence="1">Uncharacterized protein</fullName>
    </submittedName>
</protein>
<dbReference type="EMBL" id="JAWJWF010000002">
    <property type="protein sequence ID" value="KAK6637699.1"/>
    <property type="molecule type" value="Genomic_DNA"/>
</dbReference>
<sequence>MERISFADRRICYIIPNTPDFAKQLHTQPTEEVLDKMKVTSEVEEFRQFASENAV</sequence>
<comment type="caution">
    <text evidence="1">The sequence shown here is derived from an EMBL/GenBank/DDBJ whole genome shotgun (WGS) entry which is preliminary data.</text>
</comment>
<keyword evidence="2" id="KW-1185">Reference proteome</keyword>
<gene>
    <name evidence="1" type="ORF">RUM44_008121</name>
</gene>
<evidence type="ECO:0000313" key="1">
    <source>
        <dbReference type="EMBL" id="KAK6637699.1"/>
    </source>
</evidence>
<proteinExistence type="predicted"/>
<organism evidence="1 2">
    <name type="scientific">Polyplax serrata</name>
    <name type="common">Common mouse louse</name>
    <dbReference type="NCBI Taxonomy" id="468196"/>
    <lineage>
        <taxon>Eukaryota</taxon>
        <taxon>Metazoa</taxon>
        <taxon>Ecdysozoa</taxon>
        <taxon>Arthropoda</taxon>
        <taxon>Hexapoda</taxon>
        <taxon>Insecta</taxon>
        <taxon>Pterygota</taxon>
        <taxon>Neoptera</taxon>
        <taxon>Paraneoptera</taxon>
        <taxon>Psocodea</taxon>
        <taxon>Troctomorpha</taxon>
        <taxon>Phthiraptera</taxon>
        <taxon>Anoplura</taxon>
        <taxon>Polyplacidae</taxon>
        <taxon>Polyplax</taxon>
    </lineage>
</organism>
<evidence type="ECO:0000313" key="2">
    <source>
        <dbReference type="Proteomes" id="UP001359485"/>
    </source>
</evidence>
<reference evidence="1 2" key="1">
    <citation type="submission" date="2023-09" db="EMBL/GenBank/DDBJ databases">
        <title>Genomes of two closely related lineages of the louse Polyplax serrata with different host specificities.</title>
        <authorList>
            <person name="Martinu J."/>
            <person name="Tarabai H."/>
            <person name="Stefka J."/>
            <person name="Hypsa V."/>
        </authorList>
    </citation>
    <scope>NUCLEOTIDE SEQUENCE [LARGE SCALE GENOMIC DNA]</scope>
    <source>
        <strain evidence="1">98ZLc_SE</strain>
    </source>
</reference>
<dbReference type="Proteomes" id="UP001359485">
    <property type="component" value="Unassembled WGS sequence"/>
</dbReference>